<dbReference type="PANTHER" id="PTHR34439">
    <property type="entry name" value="CENTROBIN"/>
    <property type="match status" value="1"/>
</dbReference>
<feature type="compositionally biased region" description="Basic and acidic residues" evidence="2">
    <location>
        <begin position="852"/>
        <end position="867"/>
    </location>
</feature>
<feature type="coiled-coil region" evidence="1">
    <location>
        <begin position="181"/>
        <end position="209"/>
    </location>
</feature>
<dbReference type="GO" id="GO:1902017">
    <property type="term" value="P:regulation of cilium assembly"/>
    <property type="evidence" value="ECO:0007669"/>
    <property type="project" value="InterPro"/>
</dbReference>
<feature type="compositionally biased region" description="Low complexity" evidence="2">
    <location>
        <begin position="92"/>
        <end position="106"/>
    </location>
</feature>
<feature type="coiled-coil region" evidence="1">
    <location>
        <begin position="688"/>
        <end position="736"/>
    </location>
</feature>
<dbReference type="InterPro" id="IPR038923">
    <property type="entry name" value="Centrobin"/>
</dbReference>
<keyword evidence="1" id="KW-0175">Coiled coil</keyword>
<feature type="compositionally biased region" description="Basic and acidic residues" evidence="2">
    <location>
        <begin position="875"/>
        <end position="890"/>
    </location>
</feature>
<evidence type="ECO:0000256" key="1">
    <source>
        <dbReference type="SAM" id="Coils"/>
    </source>
</evidence>
<proteinExistence type="predicted"/>
<gene>
    <name evidence="3" type="ORF">PHAECO_LOCUS3271</name>
</gene>
<reference evidence="3" key="2">
    <citation type="submission" date="2022-10" db="EMBL/GenBank/DDBJ databases">
        <authorList>
            <consortium name="ENA_rothamsted_submissions"/>
            <consortium name="culmorum"/>
            <person name="King R."/>
        </authorList>
    </citation>
    <scope>NUCLEOTIDE SEQUENCE</scope>
</reference>
<dbReference type="Proteomes" id="UP001153737">
    <property type="component" value="Chromosome 12"/>
</dbReference>
<accession>A0A9P0GQP3</accession>
<feature type="compositionally biased region" description="Polar residues" evidence="2">
    <location>
        <begin position="142"/>
        <end position="152"/>
    </location>
</feature>
<dbReference type="GO" id="GO:0005813">
    <property type="term" value="C:centrosome"/>
    <property type="evidence" value="ECO:0007669"/>
    <property type="project" value="TreeGrafter"/>
</dbReference>
<dbReference type="AlphaFoldDB" id="A0A9P0GQP3"/>
<feature type="region of interest" description="Disordered" evidence="2">
    <location>
        <begin position="314"/>
        <end position="334"/>
    </location>
</feature>
<evidence type="ECO:0000313" key="3">
    <source>
        <dbReference type="EMBL" id="CAH1119258.1"/>
    </source>
</evidence>
<dbReference type="EMBL" id="OU896718">
    <property type="protein sequence ID" value="CAH1119258.1"/>
    <property type="molecule type" value="Genomic_DNA"/>
</dbReference>
<dbReference type="PANTHER" id="PTHR34439:SF1">
    <property type="entry name" value="CENTROBIN"/>
    <property type="match status" value="1"/>
</dbReference>
<dbReference type="GO" id="GO:0007099">
    <property type="term" value="P:centriole replication"/>
    <property type="evidence" value="ECO:0007669"/>
    <property type="project" value="InterPro"/>
</dbReference>
<feature type="region of interest" description="Disordered" evidence="2">
    <location>
        <begin position="71"/>
        <end position="161"/>
    </location>
</feature>
<feature type="region of interest" description="Disordered" evidence="2">
    <location>
        <begin position="847"/>
        <end position="896"/>
    </location>
</feature>
<dbReference type="GO" id="GO:0051299">
    <property type="term" value="P:centrosome separation"/>
    <property type="evidence" value="ECO:0007669"/>
    <property type="project" value="TreeGrafter"/>
</dbReference>
<dbReference type="GO" id="GO:1902410">
    <property type="term" value="P:mitotic cytokinetic process"/>
    <property type="evidence" value="ECO:0007669"/>
    <property type="project" value="TreeGrafter"/>
</dbReference>
<keyword evidence="4" id="KW-1185">Reference proteome</keyword>
<organism evidence="3 4">
    <name type="scientific">Phaedon cochleariae</name>
    <name type="common">Mustard beetle</name>
    <dbReference type="NCBI Taxonomy" id="80249"/>
    <lineage>
        <taxon>Eukaryota</taxon>
        <taxon>Metazoa</taxon>
        <taxon>Ecdysozoa</taxon>
        <taxon>Arthropoda</taxon>
        <taxon>Hexapoda</taxon>
        <taxon>Insecta</taxon>
        <taxon>Pterygota</taxon>
        <taxon>Neoptera</taxon>
        <taxon>Endopterygota</taxon>
        <taxon>Coleoptera</taxon>
        <taxon>Polyphaga</taxon>
        <taxon>Cucujiformia</taxon>
        <taxon>Chrysomeloidea</taxon>
        <taxon>Chrysomelidae</taxon>
        <taxon>Chrysomelinae</taxon>
        <taxon>Chrysomelini</taxon>
        <taxon>Phaedon</taxon>
    </lineage>
</organism>
<sequence>MSDTDDTDDLLLIPPDFFVLDSDYNHSAIIEPYYNIVDNLISKVNNLQNRITSIESSDSLLSNSVDFMDSPRKMHSSVNGARKYNSIDDLYTPSSTQSTPQKPPTKLRLNSLPASPNVDKFGSGKSFQQSSADLKTYKIRSPQKNYETQSTKPKSKEDSPMLNEIDSFLSKVKTIQRLNAVRNLEFDLNACQENQRDLTENNIKECEEISAAKVNTWQSGDRKESVPDLHTGVRDILYQPGDSFTEQFRKESHLPDSSIANNSASSFDRYPLSDSSTDSTQVTAYKKNYSRDDLLRSPLHSNALSILNVHKQLQDAAHESSGRNRNREHKQRSANTIVDKTDYLLDQNLGLLKLADIWSTNSKVHLSESHLSQKLQEEKLRRLHCEDLIQDLQNRNLELQQKLTVAVNVDETKNKTIQQFQEALEKIVMRLEKLNKEKHDHENEMSKLKRKHSQEMENAAQKLTSYEKEVSNALTVAHENREKYKSMENKYSQLQNEAMSMERTLRDLQVKYNNQIEKNEGLSKLLDDKEAELIENKNNVNTARSEISQSRKAVEICQAEVSTMKKEHSILQSQLSDLKEEVSLLNDQKKELLAEVASHKKREMELNDELSKAKKQIENNKLELRNFYQGQVEILVQNKLKEFQSQLDQAEMGFKGEIKKREMSIAKTAASHIQQISEKYSLEIKLLEKKHQEEIKLYNIQIMQHKQQAENVQSKLDQIQEKRVQIAKQLQKIMESQWTEALRIISSGKSPTLNDESAFNTIDQLNSLKTRSYNNVEEVLAQQQEEHYNITKRQKNGQQTEMAEFPLGRGQEAFSLAMDTPVSSRNKFSENDIQKYINLLLNRHVGNPTQDEASKESEQASESHDRGAFSYDFDDASKDGLRGLQKEKKIPKPPWK</sequence>
<feature type="coiled-coil region" evidence="1">
    <location>
        <begin position="375"/>
        <end position="627"/>
    </location>
</feature>
<protein>
    <recommendedName>
        <fullName evidence="5">Centrobin</fullName>
    </recommendedName>
</protein>
<evidence type="ECO:0000313" key="4">
    <source>
        <dbReference type="Proteomes" id="UP001153737"/>
    </source>
</evidence>
<dbReference type="GO" id="GO:0005814">
    <property type="term" value="C:centriole"/>
    <property type="evidence" value="ECO:0007669"/>
    <property type="project" value="TreeGrafter"/>
</dbReference>
<feature type="region of interest" description="Disordered" evidence="2">
    <location>
        <begin position="252"/>
        <end position="280"/>
    </location>
</feature>
<evidence type="ECO:0008006" key="5">
    <source>
        <dbReference type="Google" id="ProtNLM"/>
    </source>
</evidence>
<name>A0A9P0GQP3_PHACE</name>
<evidence type="ECO:0000256" key="2">
    <source>
        <dbReference type="SAM" id="MobiDB-lite"/>
    </source>
</evidence>
<reference evidence="3" key="1">
    <citation type="submission" date="2022-01" db="EMBL/GenBank/DDBJ databases">
        <authorList>
            <person name="King R."/>
        </authorList>
    </citation>
    <scope>NUCLEOTIDE SEQUENCE</scope>
</reference>